<gene>
    <name evidence="2" type="ORF">ASCRUDRAFT_95194</name>
</gene>
<keyword evidence="1" id="KW-0472">Membrane</keyword>
<reference evidence="3" key="1">
    <citation type="submission" date="2016-05" db="EMBL/GenBank/DDBJ databases">
        <title>Comparative genomics of biotechnologically important yeasts.</title>
        <authorList>
            <consortium name="DOE Joint Genome Institute"/>
            <person name="Riley R."/>
            <person name="Haridas S."/>
            <person name="Wolfe K.H."/>
            <person name="Lopes M.R."/>
            <person name="Hittinger C.T."/>
            <person name="Goker M."/>
            <person name="Salamov A."/>
            <person name="Wisecaver J."/>
            <person name="Long T.M."/>
            <person name="Aerts A.L."/>
            <person name="Barry K."/>
            <person name="Choi C."/>
            <person name="Clum A."/>
            <person name="Coughlan A.Y."/>
            <person name="Deshpande S."/>
            <person name="Douglass A.P."/>
            <person name="Hanson S.J."/>
            <person name="Klenk H.-P."/>
            <person name="Labutti K."/>
            <person name="Lapidus A."/>
            <person name="Lindquist E."/>
            <person name="Lipzen A."/>
            <person name="Meier-Kolthoff J.P."/>
            <person name="Ohm R.A."/>
            <person name="Otillar R.P."/>
            <person name="Pangilinan J."/>
            <person name="Peng Y."/>
            <person name="Rokas A."/>
            <person name="Rosa C.A."/>
            <person name="Scheuner C."/>
            <person name="Sibirny A.A."/>
            <person name="Slot J.C."/>
            <person name="Stielow J.B."/>
            <person name="Sun H."/>
            <person name="Kurtzman C.P."/>
            <person name="Blackwell M."/>
            <person name="Grigoriev I.V."/>
            <person name="Jeffries T.W."/>
        </authorList>
    </citation>
    <scope>NUCLEOTIDE SEQUENCE [LARGE SCALE GENOMIC DNA]</scope>
    <source>
        <strain evidence="3">DSM 1968</strain>
    </source>
</reference>
<dbReference type="RefSeq" id="XP_020049718.1">
    <property type="nucleotide sequence ID" value="XM_020195171.1"/>
</dbReference>
<proteinExistence type="predicted"/>
<accession>A0A1D2VP74</accession>
<evidence type="ECO:0000256" key="1">
    <source>
        <dbReference type="SAM" id="Phobius"/>
    </source>
</evidence>
<keyword evidence="1" id="KW-0812">Transmembrane</keyword>
<protein>
    <submittedName>
        <fullName evidence="2">Uncharacterized protein</fullName>
    </submittedName>
</protein>
<dbReference type="AlphaFoldDB" id="A0A1D2VP74"/>
<feature type="transmembrane region" description="Helical" evidence="1">
    <location>
        <begin position="58"/>
        <end position="80"/>
    </location>
</feature>
<dbReference type="GeneID" id="30968807"/>
<keyword evidence="3" id="KW-1185">Reference proteome</keyword>
<dbReference type="InParanoid" id="A0A1D2VP74"/>
<name>A0A1D2VP74_9ASCO</name>
<dbReference type="EMBL" id="KV454475">
    <property type="protein sequence ID" value="ODV63411.1"/>
    <property type="molecule type" value="Genomic_DNA"/>
</dbReference>
<dbReference type="Proteomes" id="UP000095038">
    <property type="component" value="Unassembled WGS sequence"/>
</dbReference>
<keyword evidence="1" id="KW-1133">Transmembrane helix</keyword>
<evidence type="ECO:0000313" key="2">
    <source>
        <dbReference type="EMBL" id="ODV63411.1"/>
    </source>
</evidence>
<organism evidence="2 3">
    <name type="scientific">Ascoidea rubescens DSM 1968</name>
    <dbReference type="NCBI Taxonomy" id="1344418"/>
    <lineage>
        <taxon>Eukaryota</taxon>
        <taxon>Fungi</taxon>
        <taxon>Dikarya</taxon>
        <taxon>Ascomycota</taxon>
        <taxon>Saccharomycotina</taxon>
        <taxon>Saccharomycetes</taxon>
        <taxon>Ascoideaceae</taxon>
        <taxon>Ascoidea</taxon>
    </lineage>
</organism>
<evidence type="ECO:0000313" key="3">
    <source>
        <dbReference type="Proteomes" id="UP000095038"/>
    </source>
</evidence>
<sequence length="81" mass="9585">MIHDLLFHTNNLKHQHSTSKSNYKTLANNNNLESVYSTYYLQKKLSDLKQNTQHHKELFCYHLFGLISFLIFNNTITLTLV</sequence>